<dbReference type="InterPro" id="IPR013022">
    <property type="entry name" value="Xyl_isomerase-like_TIM-brl"/>
</dbReference>
<dbReference type="AlphaFoldDB" id="X7FCD7"/>
<evidence type="ECO:0000256" key="11">
    <source>
        <dbReference type="ARBA" id="ARBA00033659"/>
    </source>
</evidence>
<reference evidence="16 17" key="1">
    <citation type="submission" date="2014-01" db="EMBL/GenBank/DDBJ databases">
        <title>Roseivivax isoporae LMG 25204 Genome Sequencing.</title>
        <authorList>
            <person name="Lai Q."/>
            <person name="Li G."/>
            <person name="Shao Z."/>
        </authorList>
    </citation>
    <scope>NUCLEOTIDE SEQUENCE [LARGE SCALE GENOMIC DNA]</scope>
    <source>
        <strain evidence="16 17">LMG 25204</strain>
    </source>
</reference>
<dbReference type="NCBIfam" id="TIGR02630">
    <property type="entry name" value="xylose_isom_A"/>
    <property type="match status" value="1"/>
</dbReference>
<comment type="caution">
    <text evidence="16">The sequence shown here is derived from an EMBL/GenBank/DDBJ whole genome shotgun (WGS) entry which is preliminary data.</text>
</comment>
<feature type="domain" description="Xylose isomerase-like TIM barrel" evidence="15">
    <location>
        <begin position="115"/>
        <end position="282"/>
    </location>
</feature>
<evidence type="ECO:0000259" key="15">
    <source>
        <dbReference type="Pfam" id="PF01261"/>
    </source>
</evidence>
<dbReference type="OrthoDB" id="9763981at2"/>
<evidence type="ECO:0000256" key="4">
    <source>
        <dbReference type="ARBA" id="ARBA00011958"/>
    </source>
</evidence>
<keyword evidence="12" id="KW-0460">Magnesium</keyword>
<evidence type="ECO:0000256" key="7">
    <source>
        <dbReference type="ARBA" id="ARBA00022629"/>
    </source>
</evidence>
<evidence type="ECO:0000256" key="2">
    <source>
        <dbReference type="ARBA" id="ARBA00005765"/>
    </source>
</evidence>
<feature type="binding site" evidence="12">
    <location>
        <position position="307"/>
    </location>
    <ligand>
        <name>Mg(2+)</name>
        <dbReference type="ChEBI" id="CHEBI:18420"/>
        <label>2</label>
    </ligand>
</feature>
<dbReference type="Pfam" id="PF01261">
    <property type="entry name" value="AP_endonuc_2"/>
    <property type="match status" value="1"/>
</dbReference>
<comment type="similarity">
    <text evidence="2 12 13">Belongs to the xylose isomerase family.</text>
</comment>
<dbReference type="PROSITE" id="PS51415">
    <property type="entry name" value="XYLOSE_ISOMERASE"/>
    <property type="match status" value="1"/>
</dbReference>
<sequence>MTDFFRDIPKITYQGPDAATDFAFRHYDPEAVVMGKRLEDHLRFAVAYWHSFAWEGGDPFGGRTFDRPWWGDDMAAAKAKADAAFELFAILGQPYFCFHDADVRPEGASFAESRRNLEEIVDHFGTKMEETGTRLLWGTANLFSHRRFMSGSATNPDPDVFAYAAATVKSCLDATQKLGGENYVLWGGREGYETLLNTDLARERQQAGRFLSMVVDYAHKIGFKGTILVEPKPQEPTKHQYDYDVATVYGFLKEFGLEKEVKMNIEQGHAILAGHSFEHELALARDLGILGSIDMNRNDYQSGWDTDQFPNNVPEVALAYYEILKGGGFTTGGTNFDAKLRRQSLDAEDLVLAHVGAMDVCARGLRAAAAMLEDGGLEDARTARYADWDKPENAGLLSADLAQIAQRVEDEDIRPEPRSGRQERLENWLNRFV</sequence>
<gene>
    <name evidence="12" type="primary">xylA</name>
    <name evidence="16" type="ORF">RISW2_21200</name>
</gene>
<feature type="binding site" evidence="12">
    <location>
        <position position="230"/>
    </location>
    <ligand>
        <name>Mg(2+)</name>
        <dbReference type="ChEBI" id="CHEBI:18420"/>
        <label>1</label>
    </ligand>
</feature>
<dbReference type="STRING" id="1449351.RISW2_21200"/>
<evidence type="ECO:0000256" key="14">
    <source>
        <dbReference type="RuleBase" id="RU000610"/>
    </source>
</evidence>
<evidence type="ECO:0000256" key="13">
    <source>
        <dbReference type="RuleBase" id="RU000609"/>
    </source>
</evidence>
<keyword evidence="9 12" id="KW-0413">Isomerase</keyword>
<dbReference type="EMBL" id="JAME01000007">
    <property type="protein sequence ID" value="ETX29771.1"/>
    <property type="molecule type" value="Genomic_DNA"/>
</dbReference>
<dbReference type="HAMAP" id="MF_00455">
    <property type="entry name" value="Xylose_isom_A"/>
    <property type="match status" value="1"/>
</dbReference>
<evidence type="ECO:0000313" key="17">
    <source>
        <dbReference type="Proteomes" id="UP000023430"/>
    </source>
</evidence>
<dbReference type="RefSeq" id="WP_043768116.1">
    <property type="nucleotide sequence ID" value="NZ_JAME01000007.1"/>
</dbReference>
<proteinExistence type="inferred from homology"/>
<keyword evidence="10 12" id="KW-0119">Carbohydrate metabolism</keyword>
<feature type="active site" evidence="12">
    <location>
        <position position="102"/>
    </location>
</feature>
<feature type="binding site" evidence="12">
    <location>
        <position position="269"/>
    </location>
    <ligand>
        <name>Mg(2+)</name>
        <dbReference type="ChEBI" id="CHEBI:18420"/>
        <label>2</label>
    </ligand>
</feature>
<evidence type="ECO:0000313" key="16">
    <source>
        <dbReference type="EMBL" id="ETX29771.1"/>
    </source>
</evidence>
<dbReference type="Gene3D" id="3.20.20.150">
    <property type="entry name" value="Divalent-metal-dependent TIM barrel enzymes"/>
    <property type="match status" value="1"/>
</dbReference>
<dbReference type="Proteomes" id="UP000023430">
    <property type="component" value="Unassembled WGS sequence"/>
</dbReference>
<feature type="binding site" evidence="12">
    <location>
        <position position="337"/>
    </location>
    <ligand>
        <name>Mg(2+)</name>
        <dbReference type="ChEBI" id="CHEBI:18420"/>
        <label>1</label>
    </ligand>
</feature>
<keyword evidence="17" id="KW-1185">Reference proteome</keyword>
<evidence type="ECO:0000256" key="12">
    <source>
        <dbReference type="HAMAP-Rule" id="MF_00455"/>
    </source>
</evidence>
<feature type="active site" evidence="12">
    <location>
        <position position="99"/>
    </location>
</feature>
<keyword evidence="7 12" id="KW-0859">Xylose metabolism</keyword>
<dbReference type="SUPFAM" id="SSF51658">
    <property type="entry name" value="Xylose isomerase-like"/>
    <property type="match status" value="1"/>
</dbReference>
<evidence type="ECO:0000256" key="1">
    <source>
        <dbReference type="ARBA" id="ARBA00004496"/>
    </source>
</evidence>
<feature type="binding site" evidence="12">
    <location>
        <position position="266"/>
    </location>
    <ligand>
        <name>Mg(2+)</name>
        <dbReference type="ChEBI" id="CHEBI:18420"/>
        <label>1</label>
    </ligand>
</feature>
<evidence type="ECO:0000256" key="5">
    <source>
        <dbReference type="ARBA" id="ARBA00018232"/>
    </source>
</evidence>
<accession>X7FCD7</accession>
<comment type="cofactor">
    <cofactor evidence="12">
        <name>Mg(2+)</name>
        <dbReference type="ChEBI" id="CHEBI:18420"/>
    </cofactor>
    <text evidence="12">Binds 2 magnesium ions per subunit.</text>
</comment>
<dbReference type="PATRIC" id="fig|1449351.3.peg.1275"/>
<evidence type="ECO:0000256" key="6">
    <source>
        <dbReference type="ARBA" id="ARBA00022490"/>
    </source>
</evidence>
<dbReference type="InterPro" id="IPR001998">
    <property type="entry name" value="Xylose_isomerase"/>
</dbReference>
<dbReference type="PANTHER" id="PTHR48408:SF1">
    <property type="entry name" value="XYLOSE ISOMERASE"/>
    <property type="match status" value="1"/>
</dbReference>
<protein>
    <recommendedName>
        <fullName evidence="5 12">Xylose isomerase</fullName>
        <ecNumber evidence="4 12">5.3.1.5</ecNumber>
    </recommendedName>
</protein>
<dbReference type="GO" id="GO:0042732">
    <property type="term" value="P:D-xylose metabolic process"/>
    <property type="evidence" value="ECO:0007669"/>
    <property type="project" value="UniProtKB-UniRule"/>
</dbReference>
<keyword evidence="8 12" id="KW-0479">Metal-binding</keyword>
<comment type="catalytic activity">
    <reaction evidence="11 12 13">
        <text>alpha-D-xylose = alpha-D-xylulofuranose</text>
        <dbReference type="Rhea" id="RHEA:22816"/>
        <dbReference type="ChEBI" id="CHEBI:28518"/>
        <dbReference type="ChEBI" id="CHEBI:188998"/>
        <dbReference type="EC" id="5.3.1.5"/>
    </reaction>
</comment>
<name>X7FCD7_9RHOB</name>
<dbReference type="GO" id="GO:0000287">
    <property type="term" value="F:magnesium ion binding"/>
    <property type="evidence" value="ECO:0007669"/>
    <property type="project" value="UniProtKB-UniRule"/>
</dbReference>
<evidence type="ECO:0000256" key="8">
    <source>
        <dbReference type="ARBA" id="ARBA00022723"/>
    </source>
</evidence>
<comment type="subcellular location">
    <subcellularLocation>
        <location evidence="1 12 14">Cytoplasm</location>
    </subcellularLocation>
</comment>
<dbReference type="PANTHER" id="PTHR48408">
    <property type="match status" value="1"/>
</dbReference>
<feature type="binding site" evidence="12">
    <location>
        <position position="294"/>
    </location>
    <ligand>
        <name>Mg(2+)</name>
        <dbReference type="ChEBI" id="CHEBI:18420"/>
        <label>1</label>
    </ligand>
</feature>
<dbReference type="NCBIfam" id="NF003998">
    <property type="entry name" value="PRK05474.1"/>
    <property type="match status" value="1"/>
</dbReference>
<dbReference type="eggNOG" id="COG2115">
    <property type="taxonomic scope" value="Bacteria"/>
</dbReference>
<comment type="subunit">
    <text evidence="3 12 14">Homotetramer.</text>
</comment>
<evidence type="ECO:0000256" key="9">
    <source>
        <dbReference type="ARBA" id="ARBA00023235"/>
    </source>
</evidence>
<keyword evidence="6 12" id="KW-0963">Cytoplasm</keyword>
<dbReference type="EC" id="5.3.1.5" evidence="4 12"/>
<feature type="binding site" evidence="12">
    <location>
        <position position="266"/>
    </location>
    <ligand>
        <name>Mg(2+)</name>
        <dbReference type="ChEBI" id="CHEBI:18420"/>
        <label>2</label>
    </ligand>
</feature>
<evidence type="ECO:0000256" key="3">
    <source>
        <dbReference type="ARBA" id="ARBA00011881"/>
    </source>
</evidence>
<organism evidence="16 17">
    <name type="scientific">Roseivivax isoporae LMG 25204</name>
    <dbReference type="NCBI Taxonomy" id="1449351"/>
    <lineage>
        <taxon>Bacteria</taxon>
        <taxon>Pseudomonadati</taxon>
        <taxon>Pseudomonadota</taxon>
        <taxon>Alphaproteobacteria</taxon>
        <taxon>Rhodobacterales</taxon>
        <taxon>Roseobacteraceae</taxon>
        <taxon>Roseivivax</taxon>
    </lineage>
</organism>
<feature type="binding site" evidence="12">
    <location>
        <position position="305"/>
    </location>
    <ligand>
        <name>Mg(2+)</name>
        <dbReference type="ChEBI" id="CHEBI:18420"/>
        <label>2</label>
    </ligand>
</feature>
<dbReference type="PRINTS" id="PR00688">
    <property type="entry name" value="XYLOSISMRASE"/>
</dbReference>
<dbReference type="GO" id="GO:0009045">
    <property type="term" value="F:xylose isomerase activity"/>
    <property type="evidence" value="ECO:0007669"/>
    <property type="project" value="UniProtKB-UniRule"/>
</dbReference>
<evidence type="ECO:0000256" key="10">
    <source>
        <dbReference type="ARBA" id="ARBA00023277"/>
    </source>
</evidence>
<dbReference type="GO" id="GO:0005737">
    <property type="term" value="C:cytoplasm"/>
    <property type="evidence" value="ECO:0007669"/>
    <property type="project" value="UniProtKB-SubCell"/>
</dbReference>
<dbReference type="InterPro" id="IPR013452">
    <property type="entry name" value="Xylose_isom_bac"/>
</dbReference>
<dbReference type="InterPro" id="IPR036237">
    <property type="entry name" value="Xyl_isomerase-like_sf"/>
</dbReference>